<sequence length="356" mass="40413">MDRRTFFKRMLAFGVMAMATAGGIWKYKLDRKAGRTEPGLASTDEVGAPGDGAVAAIGNPNDASGALFSFMILSDLHINGGASEQSEKFRHTLDDMLAFESKIETIVITGDITESATERDYEEFRRILKRYNLPRMYANMGNHDYYNIWISKDGAWSKETMPNGKTDAGSREAFMKQFRLEKPYSEAVVNDYTILLLSQEAYVQEKPNVGEGAWYSDEQLAWLKDRLARRTDNKPVFVMIHQPLPPSGQDGGSHTLIRAKEFRSILKPYANVFVFSGHNHQDFNNGRAHYVKETFHWFQNSSVGRVMDVRYNPVPDNIAQGLYVQVFADKVVLRGREYVGRSWIKEAAWTVPLANR</sequence>
<dbReference type="PANTHER" id="PTHR43143:SF1">
    <property type="entry name" value="SERINE_THREONINE-PROTEIN PHOSPHATASE CPPED1"/>
    <property type="match status" value="1"/>
</dbReference>
<evidence type="ECO:0000313" key="3">
    <source>
        <dbReference type="Proteomes" id="UP000282311"/>
    </source>
</evidence>
<dbReference type="InterPro" id="IPR029052">
    <property type="entry name" value="Metallo-depent_PP-like"/>
</dbReference>
<dbReference type="OrthoDB" id="1645838at2"/>
<comment type="caution">
    <text evidence="2">The sequence shown here is derived from an EMBL/GenBank/DDBJ whole genome shotgun (WGS) entry which is preliminary data.</text>
</comment>
<dbReference type="EMBL" id="RBAH01000001">
    <property type="protein sequence ID" value="RKN86393.1"/>
    <property type="molecule type" value="Genomic_DNA"/>
</dbReference>
<organism evidence="2 3">
    <name type="scientific">Paenibacillus ginsengarvi</name>
    <dbReference type="NCBI Taxonomy" id="400777"/>
    <lineage>
        <taxon>Bacteria</taxon>
        <taxon>Bacillati</taxon>
        <taxon>Bacillota</taxon>
        <taxon>Bacilli</taxon>
        <taxon>Bacillales</taxon>
        <taxon>Paenibacillaceae</taxon>
        <taxon>Paenibacillus</taxon>
    </lineage>
</organism>
<proteinExistence type="predicted"/>
<protein>
    <submittedName>
        <fullName evidence="2">Phosphohydrolase</fullName>
    </submittedName>
</protein>
<dbReference type="SUPFAM" id="SSF56300">
    <property type="entry name" value="Metallo-dependent phosphatases"/>
    <property type="match status" value="1"/>
</dbReference>
<gene>
    <name evidence="2" type="ORF">D7M11_00015</name>
</gene>
<evidence type="ECO:0000313" key="2">
    <source>
        <dbReference type="EMBL" id="RKN86393.1"/>
    </source>
</evidence>
<dbReference type="InterPro" id="IPR004843">
    <property type="entry name" value="Calcineurin-like_PHP"/>
</dbReference>
<dbReference type="InterPro" id="IPR051918">
    <property type="entry name" value="STPP_CPPED1"/>
</dbReference>
<dbReference type="Gene3D" id="3.60.21.10">
    <property type="match status" value="1"/>
</dbReference>
<dbReference type="RefSeq" id="WP_120745101.1">
    <property type="nucleotide sequence ID" value="NZ_RBAH01000001.1"/>
</dbReference>
<accession>A0A3B0CLX5</accession>
<evidence type="ECO:0000259" key="1">
    <source>
        <dbReference type="Pfam" id="PF00149"/>
    </source>
</evidence>
<dbReference type="AlphaFoldDB" id="A0A3B0CLX5"/>
<dbReference type="PANTHER" id="PTHR43143">
    <property type="entry name" value="METALLOPHOSPHOESTERASE, CALCINEURIN SUPERFAMILY"/>
    <property type="match status" value="1"/>
</dbReference>
<reference evidence="2 3" key="1">
    <citation type="journal article" date="2007" name="Int. J. Syst. Evol. Microbiol.">
        <title>Paenibacillus ginsengarvi sp. nov., isolated from soil from ginseng cultivation.</title>
        <authorList>
            <person name="Yoon M.H."/>
            <person name="Ten L.N."/>
            <person name="Im W.T."/>
        </authorList>
    </citation>
    <scope>NUCLEOTIDE SEQUENCE [LARGE SCALE GENOMIC DNA]</scope>
    <source>
        <strain evidence="2 3">KCTC 13059</strain>
    </source>
</reference>
<feature type="domain" description="Calcineurin-like phosphoesterase" evidence="1">
    <location>
        <begin position="69"/>
        <end position="281"/>
    </location>
</feature>
<dbReference type="Proteomes" id="UP000282311">
    <property type="component" value="Unassembled WGS sequence"/>
</dbReference>
<dbReference type="GO" id="GO:0016787">
    <property type="term" value="F:hydrolase activity"/>
    <property type="evidence" value="ECO:0007669"/>
    <property type="project" value="UniProtKB-KW"/>
</dbReference>
<name>A0A3B0CLX5_9BACL</name>
<keyword evidence="3" id="KW-1185">Reference proteome</keyword>
<dbReference type="Pfam" id="PF00149">
    <property type="entry name" value="Metallophos"/>
    <property type="match status" value="1"/>
</dbReference>
<keyword evidence="2" id="KW-0378">Hydrolase</keyword>